<accession>A0A2A5T794</accession>
<protein>
    <submittedName>
        <fullName evidence="1">Uncharacterized protein</fullName>
    </submittedName>
</protein>
<organism evidence="1 2">
    <name type="scientific">Candidatus Enterovibrio escicola</name>
    <dbReference type="NCBI Taxonomy" id="1927127"/>
    <lineage>
        <taxon>Bacteria</taxon>
        <taxon>Pseudomonadati</taxon>
        <taxon>Pseudomonadota</taxon>
        <taxon>Gammaproteobacteria</taxon>
        <taxon>Vibrionales</taxon>
        <taxon>Vibrionaceae</taxon>
        <taxon>Enterovibrio</taxon>
    </lineage>
</organism>
<dbReference type="AlphaFoldDB" id="A0A2A5T794"/>
<reference evidence="2" key="1">
    <citation type="submission" date="2017-04" db="EMBL/GenBank/DDBJ databases">
        <title>Genome evolution of the luminous symbionts of deep sea anglerfish.</title>
        <authorList>
            <person name="Hendry T.A."/>
        </authorList>
    </citation>
    <scope>NUCLEOTIDE SEQUENCE [LARGE SCALE GENOMIC DNA]</scope>
</reference>
<comment type="caution">
    <text evidence="1">The sequence shown here is derived from an EMBL/GenBank/DDBJ whole genome shotgun (WGS) entry which is preliminary data.</text>
</comment>
<name>A0A2A5T794_9GAMM</name>
<keyword evidence="2" id="KW-1185">Reference proteome</keyword>
<dbReference type="Proteomes" id="UP000219020">
    <property type="component" value="Unassembled WGS sequence"/>
</dbReference>
<evidence type="ECO:0000313" key="1">
    <source>
        <dbReference type="EMBL" id="PCS24043.1"/>
    </source>
</evidence>
<sequence length="45" mass="5246">MLECGLYFVGLNKIEPCRSRHKPATKIYESILLKDVEEFSDDYHG</sequence>
<gene>
    <name evidence="1" type="ORF">BTN49_0236</name>
</gene>
<evidence type="ECO:0000313" key="2">
    <source>
        <dbReference type="Proteomes" id="UP000219020"/>
    </source>
</evidence>
<dbReference type="EMBL" id="NBYY01000006">
    <property type="protein sequence ID" value="PCS24043.1"/>
    <property type="molecule type" value="Genomic_DNA"/>
</dbReference>
<proteinExistence type="predicted"/>